<feature type="region of interest" description="Disordered" evidence="1">
    <location>
        <begin position="46"/>
        <end position="90"/>
    </location>
</feature>
<dbReference type="EMBL" id="MGEK01000011">
    <property type="protein sequence ID" value="OGL82732.1"/>
    <property type="molecule type" value="Genomic_DNA"/>
</dbReference>
<dbReference type="Proteomes" id="UP000176846">
    <property type="component" value="Unassembled WGS sequence"/>
</dbReference>
<name>A0A1F7UWQ8_9BACT</name>
<reference evidence="2 3" key="1">
    <citation type="journal article" date="2016" name="Nat. Commun.">
        <title>Thousands of microbial genomes shed light on interconnected biogeochemical processes in an aquifer system.</title>
        <authorList>
            <person name="Anantharaman K."/>
            <person name="Brown C.T."/>
            <person name="Hug L.A."/>
            <person name="Sharon I."/>
            <person name="Castelle C.J."/>
            <person name="Probst A.J."/>
            <person name="Thomas B.C."/>
            <person name="Singh A."/>
            <person name="Wilkins M.J."/>
            <person name="Karaoz U."/>
            <person name="Brodie E.L."/>
            <person name="Williams K.H."/>
            <person name="Hubbard S.S."/>
            <person name="Banfield J.F."/>
        </authorList>
    </citation>
    <scope>NUCLEOTIDE SEQUENCE [LARGE SCALE GENOMIC DNA]</scope>
</reference>
<protein>
    <submittedName>
        <fullName evidence="2">Uncharacterized protein</fullName>
    </submittedName>
</protein>
<accession>A0A1F7UWQ8</accession>
<organism evidence="2 3">
    <name type="scientific">Candidatus Uhrbacteria bacterium RIFCSPLOWO2_01_FULL_47_25</name>
    <dbReference type="NCBI Taxonomy" id="1802402"/>
    <lineage>
        <taxon>Bacteria</taxon>
        <taxon>Candidatus Uhriibacteriota</taxon>
    </lineage>
</organism>
<evidence type="ECO:0000313" key="2">
    <source>
        <dbReference type="EMBL" id="OGL82732.1"/>
    </source>
</evidence>
<comment type="caution">
    <text evidence="2">The sequence shown here is derived from an EMBL/GenBank/DDBJ whole genome shotgun (WGS) entry which is preliminary data.</text>
</comment>
<sequence>MSEQRYSPEDERQFIATTYIDLTRHGSRFGGPMDVMFPDGTKLTVDDGTDLTPRGKEGAKEFGVSGYPSDVTLIHPRGGDEPRHGETGDDMMSRSEKIGLARAGLEVGPAAVRSKEGRVKGSRRGKGTDYKSAGVSDALKGAKQLINKTLNDLVTAASQSDPLFEERFKSNPELRAQYREQAQNAGLRAAMNKEEVMELLAENEAYELIHAIELSRRGVKGGEAKAIPIVGSGLFAESLYKKAMVIEDEKTGERKVGFDDVDEIGGFTKQATAFRIKLERNTRLGDARQLEDFLKDTKVEFSFTDPERANLPQLKDKKVYLDWNLVRELADKAEKRLSTKTE</sequence>
<proteinExistence type="predicted"/>
<evidence type="ECO:0000313" key="3">
    <source>
        <dbReference type="Proteomes" id="UP000176846"/>
    </source>
</evidence>
<evidence type="ECO:0000256" key="1">
    <source>
        <dbReference type="SAM" id="MobiDB-lite"/>
    </source>
</evidence>
<feature type="compositionally biased region" description="Basic and acidic residues" evidence="1">
    <location>
        <begin position="77"/>
        <end position="90"/>
    </location>
</feature>
<gene>
    <name evidence="2" type="ORF">A2936_04055</name>
</gene>
<dbReference type="AlphaFoldDB" id="A0A1F7UWQ8"/>